<dbReference type="Proteomes" id="UP000604046">
    <property type="component" value="Unassembled WGS sequence"/>
</dbReference>
<feature type="region of interest" description="Disordered" evidence="1">
    <location>
        <begin position="139"/>
        <end position="178"/>
    </location>
</feature>
<dbReference type="AlphaFoldDB" id="A0A812JAZ6"/>
<sequence>MLSHKLVEPYDWNGLIRPTCIHDEWSGWICCSSVCPSMHLRALRPDASAAEINEAVGCSTSEFQTVFKEYALQRGPVGTCEAVGISVLHIGLAFHCKWPRLICPFVEGHEIEQESGSKIDFQVGFTMFQPLLASGARESTLASPTSKQEAKPARKAKPKAKSAPIAAAKSSPVPSPPPIEKATFDGAKLALELLEAATTQLLRRRGWFRDVRLRRSADAYMRSSKVFQKASSRQAASSGKADKGFEKPGPKELAAYEEELQAHLEGLRKKLGTTPMNESREISLKSAGPGQVIGAKLKGLKKRAAELEKKPRSVIKGDFPAVGQWLVGMQDSKGMLQTLGRHQVLVAP</sequence>
<dbReference type="EMBL" id="CAJNDS010000404">
    <property type="protein sequence ID" value="CAE7202905.1"/>
    <property type="molecule type" value="Genomic_DNA"/>
</dbReference>
<name>A0A812JAZ6_9DINO</name>
<comment type="caution">
    <text evidence="2">The sequence shown here is derived from an EMBL/GenBank/DDBJ whole genome shotgun (WGS) entry which is preliminary data.</text>
</comment>
<feature type="compositionally biased region" description="Low complexity" evidence="1">
    <location>
        <begin position="161"/>
        <end position="172"/>
    </location>
</feature>
<protein>
    <submittedName>
        <fullName evidence="2">Uncharacterized protein</fullName>
    </submittedName>
</protein>
<evidence type="ECO:0000313" key="3">
    <source>
        <dbReference type="Proteomes" id="UP000604046"/>
    </source>
</evidence>
<evidence type="ECO:0000313" key="2">
    <source>
        <dbReference type="EMBL" id="CAE7202905.1"/>
    </source>
</evidence>
<keyword evidence="3" id="KW-1185">Reference proteome</keyword>
<accession>A0A812JAZ6</accession>
<organism evidence="2 3">
    <name type="scientific">Symbiodinium natans</name>
    <dbReference type="NCBI Taxonomy" id="878477"/>
    <lineage>
        <taxon>Eukaryota</taxon>
        <taxon>Sar</taxon>
        <taxon>Alveolata</taxon>
        <taxon>Dinophyceae</taxon>
        <taxon>Suessiales</taxon>
        <taxon>Symbiodiniaceae</taxon>
        <taxon>Symbiodinium</taxon>
    </lineage>
</organism>
<reference evidence="2" key="1">
    <citation type="submission" date="2021-02" db="EMBL/GenBank/DDBJ databases">
        <authorList>
            <person name="Dougan E. K."/>
            <person name="Rhodes N."/>
            <person name="Thang M."/>
            <person name="Chan C."/>
        </authorList>
    </citation>
    <scope>NUCLEOTIDE SEQUENCE</scope>
</reference>
<dbReference type="OrthoDB" id="444299at2759"/>
<evidence type="ECO:0000256" key="1">
    <source>
        <dbReference type="SAM" id="MobiDB-lite"/>
    </source>
</evidence>
<feature type="region of interest" description="Disordered" evidence="1">
    <location>
        <begin position="227"/>
        <end position="248"/>
    </location>
</feature>
<proteinExistence type="predicted"/>
<gene>
    <name evidence="2" type="ORF">SNAT2548_LOCUS6174</name>
</gene>
<feature type="compositionally biased region" description="Polar residues" evidence="1">
    <location>
        <begin position="227"/>
        <end position="237"/>
    </location>
</feature>